<proteinExistence type="predicted"/>
<dbReference type="AlphaFoldDB" id="A0A1J8QIB1"/>
<name>A0A1J8QIB1_9AGAM</name>
<organism evidence="2 3">
    <name type="scientific">Rhizopogon vesiculosus</name>
    <dbReference type="NCBI Taxonomy" id="180088"/>
    <lineage>
        <taxon>Eukaryota</taxon>
        <taxon>Fungi</taxon>
        <taxon>Dikarya</taxon>
        <taxon>Basidiomycota</taxon>
        <taxon>Agaricomycotina</taxon>
        <taxon>Agaricomycetes</taxon>
        <taxon>Agaricomycetidae</taxon>
        <taxon>Boletales</taxon>
        <taxon>Suillineae</taxon>
        <taxon>Rhizopogonaceae</taxon>
        <taxon>Rhizopogon</taxon>
    </lineage>
</organism>
<gene>
    <name evidence="2" type="ORF">AZE42_12937</name>
</gene>
<dbReference type="EMBL" id="LVVM01000456">
    <property type="protein sequence ID" value="OJA20661.1"/>
    <property type="molecule type" value="Genomic_DNA"/>
</dbReference>
<keyword evidence="1" id="KW-0472">Membrane</keyword>
<feature type="non-terminal residue" evidence="2">
    <location>
        <position position="112"/>
    </location>
</feature>
<evidence type="ECO:0000256" key="1">
    <source>
        <dbReference type="SAM" id="Phobius"/>
    </source>
</evidence>
<keyword evidence="1" id="KW-0812">Transmembrane</keyword>
<feature type="transmembrane region" description="Helical" evidence="1">
    <location>
        <begin position="17"/>
        <end position="39"/>
    </location>
</feature>
<accession>A0A1J8QIB1</accession>
<evidence type="ECO:0000313" key="3">
    <source>
        <dbReference type="Proteomes" id="UP000183567"/>
    </source>
</evidence>
<protein>
    <submittedName>
        <fullName evidence="2">Uncharacterized protein</fullName>
    </submittedName>
</protein>
<keyword evidence="1" id="KW-1133">Transmembrane helix</keyword>
<keyword evidence="3" id="KW-1185">Reference proteome</keyword>
<comment type="caution">
    <text evidence="2">The sequence shown here is derived from an EMBL/GenBank/DDBJ whole genome shotgun (WGS) entry which is preliminary data.</text>
</comment>
<reference evidence="2 3" key="1">
    <citation type="submission" date="2016-03" db="EMBL/GenBank/DDBJ databases">
        <title>Comparative genomics of the ectomycorrhizal sister species Rhizopogon vinicolor and Rhizopogon vesiculosus (Basidiomycota: Boletales) reveals a divergence of the mating type B locus.</title>
        <authorList>
            <person name="Mujic A.B."/>
            <person name="Kuo A."/>
            <person name="Tritt A."/>
            <person name="Lipzen A."/>
            <person name="Chen C."/>
            <person name="Johnson J."/>
            <person name="Sharma A."/>
            <person name="Barry K."/>
            <person name="Grigoriev I.V."/>
            <person name="Spatafora J.W."/>
        </authorList>
    </citation>
    <scope>NUCLEOTIDE SEQUENCE [LARGE SCALE GENOMIC DNA]</scope>
    <source>
        <strain evidence="2 3">AM-OR11-056</strain>
    </source>
</reference>
<evidence type="ECO:0000313" key="2">
    <source>
        <dbReference type="EMBL" id="OJA20661.1"/>
    </source>
</evidence>
<sequence length="112" mass="12034">MTCLIRDPTEISGYKSLLFSMQLTLFASIGLFSSLVLAAPPHRRGDAPLVGVLANVTDVANNLKVNVLDRRGDPSLVDVLVNATNIANNLKVHVLDRRGDPSLADVVVDVEN</sequence>
<dbReference type="Proteomes" id="UP000183567">
    <property type="component" value="Unassembled WGS sequence"/>
</dbReference>